<dbReference type="EMBL" id="JAVDXQ010000001">
    <property type="protein sequence ID" value="MDR7294843.1"/>
    <property type="molecule type" value="Genomic_DNA"/>
</dbReference>
<keyword evidence="5" id="KW-0732">Signal</keyword>
<comment type="caution">
    <text evidence="7">The sequence shown here is derived from an EMBL/GenBank/DDBJ whole genome shotgun (WGS) entry which is preliminary data.</text>
</comment>
<dbReference type="InterPro" id="IPR006260">
    <property type="entry name" value="TonB/TolA_C"/>
</dbReference>
<feature type="domain" description="TonB C-terminal" evidence="6">
    <location>
        <begin position="19"/>
        <end position="106"/>
    </location>
</feature>
<comment type="subcellular location">
    <subcellularLocation>
        <location evidence="1">Membrane</location>
        <topology evidence="1">Single-pass membrane protein</topology>
    </subcellularLocation>
</comment>
<evidence type="ECO:0000256" key="5">
    <source>
        <dbReference type="SAM" id="SignalP"/>
    </source>
</evidence>
<sequence>MQMLARSALALALVAAASLAHADAKVLKKVAPEYPNEAIKKNISAGSVRAKLNIGGDGKVATVDIVEAEPKRVFDRAATEALSQWKFEGTGAAQTHEVKLVFKSED</sequence>
<accession>A0ABU1Z2J3</accession>
<name>A0ABU1Z2J3_9BURK</name>
<dbReference type="NCBIfam" id="TIGR01352">
    <property type="entry name" value="tonB_Cterm"/>
    <property type="match status" value="1"/>
</dbReference>
<keyword evidence="8" id="KW-1185">Reference proteome</keyword>
<dbReference type="SUPFAM" id="SSF74653">
    <property type="entry name" value="TolA/TonB C-terminal domain"/>
    <property type="match status" value="1"/>
</dbReference>
<gene>
    <name evidence="7" type="ORF">J2X16_000164</name>
</gene>
<organism evidence="7 8">
    <name type="scientific">Pelomonas aquatica</name>
    <dbReference type="NCBI Taxonomy" id="431058"/>
    <lineage>
        <taxon>Bacteria</taxon>
        <taxon>Pseudomonadati</taxon>
        <taxon>Pseudomonadota</taxon>
        <taxon>Betaproteobacteria</taxon>
        <taxon>Burkholderiales</taxon>
        <taxon>Sphaerotilaceae</taxon>
        <taxon>Roseateles</taxon>
    </lineage>
</organism>
<proteinExistence type="predicted"/>
<dbReference type="Gene3D" id="3.30.2420.10">
    <property type="entry name" value="TonB"/>
    <property type="match status" value="1"/>
</dbReference>
<feature type="signal peptide" evidence="5">
    <location>
        <begin position="1"/>
        <end position="22"/>
    </location>
</feature>
<keyword evidence="2" id="KW-0812">Transmembrane</keyword>
<dbReference type="Proteomes" id="UP001180536">
    <property type="component" value="Unassembled WGS sequence"/>
</dbReference>
<evidence type="ECO:0000256" key="2">
    <source>
        <dbReference type="ARBA" id="ARBA00022692"/>
    </source>
</evidence>
<feature type="chain" id="PRO_5045371242" evidence="5">
    <location>
        <begin position="23"/>
        <end position="106"/>
    </location>
</feature>
<keyword evidence="3" id="KW-1133">Transmembrane helix</keyword>
<evidence type="ECO:0000256" key="1">
    <source>
        <dbReference type="ARBA" id="ARBA00004167"/>
    </source>
</evidence>
<protein>
    <submittedName>
        <fullName evidence="7">Protein TonB</fullName>
    </submittedName>
</protein>
<dbReference type="Pfam" id="PF03544">
    <property type="entry name" value="TonB_C"/>
    <property type="match status" value="1"/>
</dbReference>
<keyword evidence="4" id="KW-0472">Membrane</keyword>
<evidence type="ECO:0000313" key="8">
    <source>
        <dbReference type="Proteomes" id="UP001180536"/>
    </source>
</evidence>
<evidence type="ECO:0000256" key="4">
    <source>
        <dbReference type="ARBA" id="ARBA00023136"/>
    </source>
</evidence>
<reference evidence="7 8" key="1">
    <citation type="submission" date="2023-07" db="EMBL/GenBank/DDBJ databases">
        <title>Sorghum-associated microbial communities from plants grown in Nebraska, USA.</title>
        <authorList>
            <person name="Schachtman D."/>
        </authorList>
    </citation>
    <scope>NUCLEOTIDE SEQUENCE [LARGE SCALE GENOMIC DNA]</scope>
    <source>
        <strain evidence="7 8">BE310</strain>
    </source>
</reference>
<evidence type="ECO:0000259" key="6">
    <source>
        <dbReference type="PROSITE" id="PS52015"/>
    </source>
</evidence>
<dbReference type="PROSITE" id="PS52015">
    <property type="entry name" value="TONB_CTD"/>
    <property type="match status" value="1"/>
</dbReference>
<dbReference type="InterPro" id="IPR037682">
    <property type="entry name" value="TonB_C"/>
</dbReference>
<evidence type="ECO:0000313" key="7">
    <source>
        <dbReference type="EMBL" id="MDR7294843.1"/>
    </source>
</evidence>
<evidence type="ECO:0000256" key="3">
    <source>
        <dbReference type="ARBA" id="ARBA00022989"/>
    </source>
</evidence>